<dbReference type="Gene3D" id="3.40.50.10540">
    <property type="entry name" value="Crotonobetainyl-coa:carnitine coa-transferase, domain 1"/>
    <property type="match status" value="1"/>
</dbReference>
<evidence type="ECO:0000313" key="3">
    <source>
        <dbReference type="Proteomes" id="UP000292003"/>
    </source>
</evidence>
<evidence type="ECO:0000313" key="2">
    <source>
        <dbReference type="EMBL" id="RZQ61875.1"/>
    </source>
</evidence>
<feature type="region of interest" description="Disordered" evidence="1">
    <location>
        <begin position="332"/>
        <end position="357"/>
    </location>
</feature>
<dbReference type="Proteomes" id="UP000292003">
    <property type="component" value="Unassembled WGS sequence"/>
</dbReference>
<dbReference type="EMBL" id="SFCC01000011">
    <property type="protein sequence ID" value="RZQ61875.1"/>
    <property type="molecule type" value="Genomic_DNA"/>
</dbReference>
<dbReference type="PANTHER" id="PTHR48228:SF4">
    <property type="entry name" value="BLR3030 PROTEIN"/>
    <property type="match status" value="1"/>
</dbReference>
<dbReference type="InterPro" id="IPR023606">
    <property type="entry name" value="CoA-Trfase_III_dom_1_sf"/>
</dbReference>
<dbReference type="AlphaFoldDB" id="A0A4V2ELK4"/>
<comment type="caution">
    <text evidence="2">The sequence shown here is derived from an EMBL/GenBank/DDBJ whole genome shotgun (WGS) entry which is preliminary data.</text>
</comment>
<dbReference type="SUPFAM" id="SSF89796">
    <property type="entry name" value="CoA-transferase family III (CaiB/BaiF)"/>
    <property type="match status" value="2"/>
</dbReference>
<organism evidence="2 3">
    <name type="scientific">Amycolatopsis suaedae</name>
    <dbReference type="NCBI Taxonomy" id="2510978"/>
    <lineage>
        <taxon>Bacteria</taxon>
        <taxon>Bacillati</taxon>
        <taxon>Actinomycetota</taxon>
        <taxon>Actinomycetes</taxon>
        <taxon>Pseudonocardiales</taxon>
        <taxon>Pseudonocardiaceae</taxon>
        <taxon>Amycolatopsis</taxon>
    </lineage>
</organism>
<evidence type="ECO:0000256" key="1">
    <source>
        <dbReference type="SAM" id="MobiDB-lite"/>
    </source>
</evidence>
<accession>A0A4V2ELK4</accession>
<dbReference type="OrthoDB" id="9058532at2"/>
<dbReference type="PANTHER" id="PTHR48228">
    <property type="entry name" value="SUCCINYL-COA--D-CITRAMALATE COA-TRANSFERASE"/>
    <property type="match status" value="1"/>
</dbReference>
<keyword evidence="3" id="KW-1185">Reference proteome</keyword>
<protein>
    <submittedName>
        <fullName evidence="2">Carnitine dehydratase</fullName>
    </submittedName>
</protein>
<dbReference type="InterPro" id="IPR003673">
    <property type="entry name" value="CoA-Trfase_fam_III"/>
</dbReference>
<dbReference type="InterPro" id="IPR050509">
    <property type="entry name" value="CoA-transferase_III"/>
</dbReference>
<gene>
    <name evidence="2" type="ORF">EWH70_22560</name>
</gene>
<sequence length="357" mass="37646">MAAPAGFARLSRFWQTADGWLRTHANYPWHRDSLLDALGEPDDVEAAMSRERAADLAERIVAAGGVAAAVRTESEWLATPAGQAVAAAPLIEAVRTGDAEPRRRGAGPLPASGLRVLDLTRVIAGPVCTRFLAALGADVLRLDPPHRPELPGSEDSLLGKRSAVLDARTAVGHARLHELLGAADVLVHGYRPGTLDAFGLSPADLAERHPGLVTVSLSAWGTTGPWGERRGFDSIVQAASGIAMAESADERTPGAMPCQLLDHGTGYLCAAAALDGVRRQRAEGGTLHRRLSLARTAHWLLGQPRPAHAVPSAAPEGDRWLTPVDARITAVSPPGTLDGHGLSWPRPPGYGTAEPRW</sequence>
<reference evidence="2 3" key="1">
    <citation type="submission" date="2019-02" db="EMBL/GenBank/DDBJ databases">
        <title>Draft genome sequence of Amycolatopsis sp. 8-3EHSu isolated from roots of Suaeda maritima.</title>
        <authorList>
            <person name="Duangmal K."/>
            <person name="Chantavorakit T."/>
        </authorList>
    </citation>
    <scope>NUCLEOTIDE SEQUENCE [LARGE SCALE GENOMIC DNA]</scope>
    <source>
        <strain evidence="2 3">8-3EHSu</strain>
    </source>
</reference>
<dbReference type="Pfam" id="PF02515">
    <property type="entry name" value="CoA_transf_3"/>
    <property type="match status" value="1"/>
</dbReference>
<name>A0A4V2ELK4_9PSEU</name>
<dbReference type="GO" id="GO:0003824">
    <property type="term" value="F:catalytic activity"/>
    <property type="evidence" value="ECO:0007669"/>
    <property type="project" value="InterPro"/>
</dbReference>
<proteinExistence type="predicted"/>